<dbReference type="AlphaFoldDB" id="A0ABD2YU97"/>
<name>A0ABD2YU97_9GENT</name>
<keyword evidence="2" id="KW-1185">Reference proteome</keyword>
<sequence length="203" mass="23103">MRYSQLISCLLVAELNNKLLMKNHESCPTRIAPFLDLNANMFGSVSFLEMNAAVHNNSQNNYGYGCGRARGCGCGRGHGCGREKGCNNYPYHHKWINPKDNENEKENVGQNNLTKNTINLCYQCGMKRHWPCTCRTVKHLVKLYQTSIKGKEKNVEVNMTYQGDSVMTNFTDKVDDSNYDANDFNDITDITHLDASDFFDSYD</sequence>
<evidence type="ECO:0008006" key="3">
    <source>
        <dbReference type="Google" id="ProtNLM"/>
    </source>
</evidence>
<dbReference type="PANTHER" id="PTHR33325">
    <property type="entry name" value="ZINC FINGER, CCHC-TYPE-RELATED"/>
    <property type="match status" value="1"/>
</dbReference>
<dbReference type="PANTHER" id="PTHR33325:SF11">
    <property type="entry name" value="COLD SHOCK DOMAIN-CONTAINING PROTEIN 4-LIKE"/>
    <property type="match status" value="1"/>
</dbReference>
<reference evidence="1 2" key="1">
    <citation type="submission" date="2024-11" db="EMBL/GenBank/DDBJ databases">
        <title>A near-complete genome assembly of Cinchona calisaya.</title>
        <authorList>
            <person name="Lian D.C."/>
            <person name="Zhao X.W."/>
            <person name="Wei L."/>
        </authorList>
    </citation>
    <scope>NUCLEOTIDE SEQUENCE [LARGE SCALE GENOMIC DNA]</scope>
    <source>
        <tissue evidence="1">Nenye</tissue>
    </source>
</reference>
<evidence type="ECO:0000313" key="2">
    <source>
        <dbReference type="Proteomes" id="UP001630127"/>
    </source>
</evidence>
<protein>
    <recommendedName>
        <fullName evidence="3">CCHC-type domain-containing protein</fullName>
    </recommendedName>
</protein>
<accession>A0ABD2YU97</accession>
<evidence type="ECO:0000313" key="1">
    <source>
        <dbReference type="EMBL" id="KAL3509103.1"/>
    </source>
</evidence>
<dbReference type="Proteomes" id="UP001630127">
    <property type="component" value="Unassembled WGS sequence"/>
</dbReference>
<organism evidence="1 2">
    <name type="scientific">Cinchona calisaya</name>
    <dbReference type="NCBI Taxonomy" id="153742"/>
    <lineage>
        <taxon>Eukaryota</taxon>
        <taxon>Viridiplantae</taxon>
        <taxon>Streptophyta</taxon>
        <taxon>Embryophyta</taxon>
        <taxon>Tracheophyta</taxon>
        <taxon>Spermatophyta</taxon>
        <taxon>Magnoliopsida</taxon>
        <taxon>eudicotyledons</taxon>
        <taxon>Gunneridae</taxon>
        <taxon>Pentapetalae</taxon>
        <taxon>asterids</taxon>
        <taxon>lamiids</taxon>
        <taxon>Gentianales</taxon>
        <taxon>Rubiaceae</taxon>
        <taxon>Cinchonoideae</taxon>
        <taxon>Cinchoneae</taxon>
        <taxon>Cinchona</taxon>
    </lineage>
</organism>
<dbReference type="EMBL" id="JBJUIK010000012">
    <property type="protein sequence ID" value="KAL3509103.1"/>
    <property type="molecule type" value="Genomic_DNA"/>
</dbReference>
<comment type="caution">
    <text evidence="1">The sequence shown here is derived from an EMBL/GenBank/DDBJ whole genome shotgun (WGS) entry which is preliminary data.</text>
</comment>
<proteinExistence type="predicted"/>
<gene>
    <name evidence="1" type="ORF">ACH5RR_028504</name>
</gene>